<accession>A0A1V8SC79</accession>
<comment type="caution">
    <text evidence="4">The sequence shown here is derived from an EMBL/GenBank/DDBJ whole genome shotgun (WGS) entry which is preliminary data.</text>
</comment>
<evidence type="ECO:0000259" key="3">
    <source>
        <dbReference type="PROSITE" id="PS51186"/>
    </source>
</evidence>
<dbReference type="PANTHER" id="PTHR43877">
    <property type="entry name" value="AMINOALKYLPHOSPHONATE N-ACETYLTRANSFERASE-RELATED-RELATED"/>
    <property type="match status" value="1"/>
</dbReference>
<dbReference type="GO" id="GO:0016747">
    <property type="term" value="F:acyltransferase activity, transferring groups other than amino-acyl groups"/>
    <property type="evidence" value="ECO:0007669"/>
    <property type="project" value="InterPro"/>
</dbReference>
<proteinExistence type="predicted"/>
<evidence type="ECO:0000313" key="4">
    <source>
        <dbReference type="EMBL" id="OQN96804.1"/>
    </source>
</evidence>
<keyword evidence="5" id="KW-1185">Reference proteome</keyword>
<dbReference type="PROSITE" id="PS51186">
    <property type="entry name" value="GNAT"/>
    <property type="match status" value="1"/>
</dbReference>
<protein>
    <recommendedName>
        <fullName evidence="3">N-acetyltransferase domain-containing protein</fullName>
    </recommendedName>
</protein>
<dbReference type="InterPro" id="IPR050832">
    <property type="entry name" value="Bact_Acetyltransf"/>
</dbReference>
<keyword evidence="2" id="KW-0012">Acyltransferase</keyword>
<dbReference type="Proteomes" id="UP000192596">
    <property type="component" value="Unassembled WGS sequence"/>
</dbReference>
<dbReference type="AlphaFoldDB" id="A0A1V8SC79"/>
<organism evidence="4 5">
    <name type="scientific">Cryoendolithus antarcticus</name>
    <dbReference type="NCBI Taxonomy" id="1507870"/>
    <lineage>
        <taxon>Eukaryota</taxon>
        <taxon>Fungi</taxon>
        <taxon>Dikarya</taxon>
        <taxon>Ascomycota</taxon>
        <taxon>Pezizomycotina</taxon>
        <taxon>Dothideomycetes</taxon>
        <taxon>Dothideomycetidae</taxon>
        <taxon>Cladosporiales</taxon>
        <taxon>Cladosporiaceae</taxon>
        <taxon>Cryoendolithus</taxon>
    </lineage>
</organism>
<evidence type="ECO:0000256" key="2">
    <source>
        <dbReference type="ARBA" id="ARBA00023315"/>
    </source>
</evidence>
<evidence type="ECO:0000313" key="5">
    <source>
        <dbReference type="Proteomes" id="UP000192596"/>
    </source>
</evidence>
<evidence type="ECO:0000256" key="1">
    <source>
        <dbReference type="ARBA" id="ARBA00022679"/>
    </source>
</evidence>
<dbReference type="SUPFAM" id="SSF55729">
    <property type="entry name" value="Acyl-CoA N-acyltransferases (Nat)"/>
    <property type="match status" value="1"/>
</dbReference>
<name>A0A1V8SC79_9PEZI</name>
<dbReference type="Pfam" id="PF00583">
    <property type="entry name" value="Acetyltransf_1"/>
    <property type="match status" value="1"/>
</dbReference>
<dbReference type="Gene3D" id="3.40.630.30">
    <property type="match status" value="1"/>
</dbReference>
<gene>
    <name evidence="4" type="ORF">B0A48_17364</name>
</gene>
<dbReference type="EMBL" id="NAJO01000061">
    <property type="protein sequence ID" value="OQN96804.1"/>
    <property type="molecule type" value="Genomic_DNA"/>
</dbReference>
<dbReference type="OrthoDB" id="3642681at2759"/>
<reference evidence="5" key="1">
    <citation type="submission" date="2017-03" db="EMBL/GenBank/DDBJ databases">
        <title>Genomes of endolithic fungi from Antarctica.</title>
        <authorList>
            <person name="Coleine C."/>
            <person name="Masonjones S."/>
            <person name="Stajich J.E."/>
        </authorList>
    </citation>
    <scope>NUCLEOTIDE SEQUENCE [LARGE SCALE GENOMIC DNA]</scope>
    <source>
        <strain evidence="5">CCFEE 5527</strain>
    </source>
</reference>
<dbReference type="InterPro" id="IPR016181">
    <property type="entry name" value="Acyl_CoA_acyltransferase"/>
</dbReference>
<dbReference type="CDD" id="cd04301">
    <property type="entry name" value="NAT_SF"/>
    <property type="match status" value="1"/>
</dbReference>
<keyword evidence="1" id="KW-0808">Transferase</keyword>
<dbReference type="InterPro" id="IPR000182">
    <property type="entry name" value="GNAT_dom"/>
</dbReference>
<dbReference type="InParanoid" id="A0A1V8SC79"/>
<sequence>MPPTKTEIHPSATLPSLPCAPALHSLILTSYKRKDIQAFPPSWHRLAPDVTQGLSDLGHELGPNGSLILLLSESGEPIACAGLEPHRGLNWISHVPKHGDSANGTTSASTQKPHAASDTTGWEVCCFCVSPEHRGQGLARTLIDVLCEQAKLRGGKELYANYSVVETGNFWARMGFRDVEGGESVLKKGFTHTQGMEGLREDLHFKVGVRQV</sequence>
<feature type="domain" description="N-acetyltransferase" evidence="3">
    <location>
        <begin position="26"/>
        <end position="201"/>
    </location>
</feature>